<dbReference type="InterPro" id="IPR020471">
    <property type="entry name" value="AKR"/>
</dbReference>
<accession>A0ABU2LZT5</accession>
<sequence>MERRILGRTGVSVSPLCLGAMMFGPWGNEDEAESIRIIHRALDAGVNFVDTADVYSEGESERIVGKALAGRRDDVVLATKFFMPMGTDPNQRGGSRRWIMRAVEDSLRRLNTDHIDLYQVHRPSQDTDVEETLGALTDLVRQGKVRYVGSSSYAASQIVEAQWVARERRLERFVTEQPPYSILVRGIETDVLPTARRHGIGILSYSPLGGGWLSGRYRTGRDTQAPASEARRRLAGRFDMSLPENQRKLEIAEALAGLAEEAGLSLIELAIAFVINHPAVTAAIIGPRTMEQLESQLPAADVTLTSDVLDRIDELVAPGVTINPADNSYGEAELTPAARRRHA</sequence>
<gene>
    <name evidence="3" type="ORF">RNC47_32720</name>
</gene>
<name>A0ABU2LZT5_9ACTN</name>
<dbReference type="InterPro" id="IPR036812">
    <property type="entry name" value="NAD(P)_OxRdtase_dom_sf"/>
</dbReference>
<protein>
    <submittedName>
        <fullName evidence="3">Aldo/keto reductase</fullName>
    </submittedName>
</protein>
<dbReference type="RefSeq" id="WP_311604115.1">
    <property type="nucleotide sequence ID" value="NZ_JAVREM010000085.1"/>
</dbReference>
<dbReference type="EMBL" id="JAVREM010000085">
    <property type="protein sequence ID" value="MDT0323084.1"/>
    <property type="molecule type" value="Genomic_DNA"/>
</dbReference>
<keyword evidence="4" id="KW-1185">Reference proteome</keyword>
<dbReference type="InterPro" id="IPR023210">
    <property type="entry name" value="NADP_OxRdtase_dom"/>
</dbReference>
<comment type="caution">
    <text evidence="3">The sequence shown here is derived from an EMBL/GenBank/DDBJ whole genome shotgun (WGS) entry which is preliminary data.</text>
</comment>
<feature type="domain" description="NADP-dependent oxidoreductase" evidence="2">
    <location>
        <begin position="15"/>
        <end position="316"/>
    </location>
</feature>
<evidence type="ECO:0000256" key="1">
    <source>
        <dbReference type="ARBA" id="ARBA00023002"/>
    </source>
</evidence>
<dbReference type="CDD" id="cd19087">
    <property type="entry name" value="AKR_AKR12A1_B1_C1"/>
    <property type="match status" value="1"/>
</dbReference>
<proteinExistence type="predicted"/>
<dbReference type="Pfam" id="PF00248">
    <property type="entry name" value="Aldo_ket_red"/>
    <property type="match status" value="1"/>
</dbReference>
<dbReference type="SUPFAM" id="SSF51430">
    <property type="entry name" value="NAD(P)-linked oxidoreductase"/>
    <property type="match status" value="1"/>
</dbReference>
<keyword evidence="1" id="KW-0560">Oxidoreductase</keyword>
<reference evidence="4" key="1">
    <citation type="submission" date="2023-07" db="EMBL/GenBank/DDBJ databases">
        <title>30 novel species of actinomycetes from the DSMZ collection.</title>
        <authorList>
            <person name="Nouioui I."/>
        </authorList>
    </citation>
    <scope>NUCLEOTIDE SEQUENCE [LARGE SCALE GENOMIC DNA]</scope>
    <source>
        <strain evidence="4">DSM 44918</strain>
    </source>
</reference>
<dbReference type="Gene3D" id="3.20.20.100">
    <property type="entry name" value="NADP-dependent oxidoreductase domain"/>
    <property type="match status" value="1"/>
</dbReference>
<dbReference type="Proteomes" id="UP001183420">
    <property type="component" value="Unassembled WGS sequence"/>
</dbReference>
<evidence type="ECO:0000313" key="3">
    <source>
        <dbReference type="EMBL" id="MDT0323084.1"/>
    </source>
</evidence>
<dbReference type="PANTHER" id="PTHR43364">
    <property type="entry name" value="NADH-SPECIFIC METHYLGLYOXAL REDUCTASE-RELATED"/>
    <property type="match status" value="1"/>
</dbReference>
<dbReference type="InterPro" id="IPR050523">
    <property type="entry name" value="AKR_Detox_Biosynth"/>
</dbReference>
<organism evidence="3 4">
    <name type="scientific">Streptomyces millisiae</name>
    <dbReference type="NCBI Taxonomy" id="3075542"/>
    <lineage>
        <taxon>Bacteria</taxon>
        <taxon>Bacillati</taxon>
        <taxon>Actinomycetota</taxon>
        <taxon>Actinomycetes</taxon>
        <taxon>Kitasatosporales</taxon>
        <taxon>Streptomycetaceae</taxon>
        <taxon>Streptomyces</taxon>
    </lineage>
</organism>
<dbReference type="PRINTS" id="PR00069">
    <property type="entry name" value="ALDKETRDTASE"/>
</dbReference>
<evidence type="ECO:0000313" key="4">
    <source>
        <dbReference type="Proteomes" id="UP001183420"/>
    </source>
</evidence>
<evidence type="ECO:0000259" key="2">
    <source>
        <dbReference type="Pfam" id="PF00248"/>
    </source>
</evidence>
<dbReference type="PANTHER" id="PTHR43364:SF4">
    <property type="entry name" value="NAD(P)-LINKED OXIDOREDUCTASE SUPERFAMILY PROTEIN"/>
    <property type="match status" value="1"/>
</dbReference>